<reference evidence="1" key="1">
    <citation type="journal article" date="2008" name="BMC Genomics">
        <title>A conifer genomics resource of 200,000 spruce (Picea spp.) ESTs and 6,464 high-quality, sequence-finished full-length cDNAs for Sitka spruce (Picea sitchensis).</title>
        <authorList>
            <person name="Ralph S.G."/>
            <person name="Chun H.J."/>
            <person name="Kolosova N."/>
            <person name="Cooper D."/>
            <person name="Oddy C."/>
            <person name="Ritland C.E."/>
            <person name="Kirkpatrick R."/>
            <person name="Moore R."/>
            <person name="Barber S."/>
            <person name="Holt R.A."/>
            <person name="Jones S.J."/>
            <person name="Marra M.A."/>
            <person name="Douglas C.J."/>
            <person name="Ritland K."/>
            <person name="Bohlmann J."/>
        </authorList>
    </citation>
    <scope>NUCLEOTIDE SEQUENCE</scope>
    <source>
        <tissue evidence="1">Green portion of the leader tissue</tissue>
    </source>
</reference>
<name>A9NQD8_PICSI</name>
<dbReference type="AlphaFoldDB" id="A9NQD8"/>
<evidence type="ECO:0000313" key="1">
    <source>
        <dbReference type="EMBL" id="ABK22849.1"/>
    </source>
</evidence>
<organism evidence="1">
    <name type="scientific">Picea sitchensis</name>
    <name type="common">Sitka spruce</name>
    <name type="synonym">Pinus sitchensis</name>
    <dbReference type="NCBI Taxonomy" id="3332"/>
    <lineage>
        <taxon>Eukaryota</taxon>
        <taxon>Viridiplantae</taxon>
        <taxon>Streptophyta</taxon>
        <taxon>Embryophyta</taxon>
        <taxon>Tracheophyta</taxon>
        <taxon>Spermatophyta</taxon>
        <taxon>Pinopsida</taxon>
        <taxon>Pinidae</taxon>
        <taxon>Conifers I</taxon>
        <taxon>Pinales</taxon>
        <taxon>Pinaceae</taxon>
        <taxon>Picea</taxon>
    </lineage>
</organism>
<accession>A9NQD8</accession>
<dbReference type="EMBL" id="EF083503">
    <property type="protein sequence ID" value="ABK22849.1"/>
    <property type="molecule type" value="mRNA"/>
</dbReference>
<protein>
    <submittedName>
        <fullName evidence="1">Uncharacterized protein</fullName>
    </submittedName>
</protein>
<sequence>MEKLIAADAKEEVFLSSLEQTHGRTNLIHLAMLPKGEWPKWCKNCGGSGLIYCSRCLGTGEYREMMGFHFLRTEAGTGKNIGPGKQ</sequence>
<dbReference type="InterPro" id="IPR036410">
    <property type="entry name" value="HSP_DnaJ_Cys-rich_dom_sf"/>
</dbReference>
<dbReference type="SUPFAM" id="SSF57938">
    <property type="entry name" value="DnaJ/Hsp40 cysteine-rich domain"/>
    <property type="match status" value="1"/>
</dbReference>
<proteinExistence type="evidence at transcript level"/>